<keyword evidence="4" id="KW-1185">Reference proteome</keyword>
<dbReference type="STRING" id="857566.A0A1E3PMZ8"/>
<name>A0A1E3PMZ8_9ASCO</name>
<proteinExistence type="predicted"/>
<organism evidence="3 4">
    <name type="scientific">Nadsonia fulvescens var. elongata DSM 6958</name>
    <dbReference type="NCBI Taxonomy" id="857566"/>
    <lineage>
        <taxon>Eukaryota</taxon>
        <taxon>Fungi</taxon>
        <taxon>Dikarya</taxon>
        <taxon>Ascomycota</taxon>
        <taxon>Saccharomycotina</taxon>
        <taxon>Dipodascomycetes</taxon>
        <taxon>Dipodascales</taxon>
        <taxon>Dipodascales incertae sedis</taxon>
        <taxon>Nadsonia</taxon>
    </lineage>
</organism>
<dbReference type="PANTHER" id="PTHR21193">
    <property type="entry name" value="OXIDOREDUCTASE-LIKE DOMAIN-CONTAINING PROTEIN 1"/>
    <property type="match status" value="1"/>
</dbReference>
<dbReference type="OrthoDB" id="10064411at2759"/>
<gene>
    <name evidence="3" type="ORF">NADFUDRAFT_46177</name>
</gene>
<feature type="domain" description="Oxidoreductase-like" evidence="2">
    <location>
        <begin position="56"/>
        <end position="99"/>
    </location>
</feature>
<feature type="compositionally biased region" description="Acidic residues" evidence="1">
    <location>
        <begin position="153"/>
        <end position="163"/>
    </location>
</feature>
<evidence type="ECO:0000256" key="1">
    <source>
        <dbReference type="SAM" id="MobiDB-lite"/>
    </source>
</evidence>
<dbReference type="InterPro" id="IPR019180">
    <property type="entry name" value="Oxidoreductase-like_N"/>
</dbReference>
<sequence>MTVNQKNPDGKISMTFDPLADTYENKVSMEERAKKVFGTPGSREAQREVAGQSVITIAGIKVPPRPLEPENCCGSGCINCVWELFRDELKEWQTARKDAYKNLLKEGKKWPADMGPPPVQKRAKRVFAPSPFDKLSKPVTDKNSPVSKSNESEAVEVEEEEDSWKDVDTSIRAFVENEKRIRARKLQRLKDKEAKDVQVTSS</sequence>
<reference evidence="3 4" key="1">
    <citation type="journal article" date="2016" name="Proc. Natl. Acad. Sci. U.S.A.">
        <title>Comparative genomics of biotechnologically important yeasts.</title>
        <authorList>
            <person name="Riley R."/>
            <person name="Haridas S."/>
            <person name="Wolfe K.H."/>
            <person name="Lopes M.R."/>
            <person name="Hittinger C.T."/>
            <person name="Goeker M."/>
            <person name="Salamov A.A."/>
            <person name="Wisecaver J.H."/>
            <person name="Long T.M."/>
            <person name="Calvey C.H."/>
            <person name="Aerts A.L."/>
            <person name="Barry K.W."/>
            <person name="Choi C."/>
            <person name="Clum A."/>
            <person name="Coughlan A.Y."/>
            <person name="Deshpande S."/>
            <person name="Douglass A.P."/>
            <person name="Hanson S.J."/>
            <person name="Klenk H.-P."/>
            <person name="LaButti K.M."/>
            <person name="Lapidus A."/>
            <person name="Lindquist E.A."/>
            <person name="Lipzen A.M."/>
            <person name="Meier-Kolthoff J.P."/>
            <person name="Ohm R.A."/>
            <person name="Otillar R.P."/>
            <person name="Pangilinan J.L."/>
            <person name="Peng Y."/>
            <person name="Rokas A."/>
            <person name="Rosa C.A."/>
            <person name="Scheuner C."/>
            <person name="Sibirny A.A."/>
            <person name="Slot J.C."/>
            <person name="Stielow J.B."/>
            <person name="Sun H."/>
            <person name="Kurtzman C.P."/>
            <person name="Blackwell M."/>
            <person name="Grigoriev I.V."/>
            <person name="Jeffries T.W."/>
        </authorList>
    </citation>
    <scope>NUCLEOTIDE SEQUENCE [LARGE SCALE GENOMIC DNA]</scope>
    <source>
        <strain evidence="3 4">DSM 6958</strain>
    </source>
</reference>
<protein>
    <recommendedName>
        <fullName evidence="2">Oxidoreductase-like domain-containing protein</fullName>
    </recommendedName>
</protein>
<evidence type="ECO:0000259" key="2">
    <source>
        <dbReference type="Pfam" id="PF09791"/>
    </source>
</evidence>
<dbReference type="PANTHER" id="PTHR21193:SF3">
    <property type="entry name" value="OXIDOREDUCTASE-LIKE DOMAIN-CONTAINING PROTEIN 1"/>
    <property type="match status" value="1"/>
</dbReference>
<feature type="region of interest" description="Disordered" evidence="1">
    <location>
        <begin position="130"/>
        <end position="165"/>
    </location>
</feature>
<dbReference type="GO" id="GO:0005739">
    <property type="term" value="C:mitochondrion"/>
    <property type="evidence" value="ECO:0007669"/>
    <property type="project" value="TreeGrafter"/>
</dbReference>
<dbReference type="AlphaFoldDB" id="A0A1E3PMZ8"/>
<evidence type="ECO:0000313" key="4">
    <source>
        <dbReference type="Proteomes" id="UP000095009"/>
    </source>
</evidence>
<evidence type="ECO:0000313" key="3">
    <source>
        <dbReference type="EMBL" id="ODQ66816.1"/>
    </source>
</evidence>
<dbReference type="Proteomes" id="UP000095009">
    <property type="component" value="Unassembled WGS sequence"/>
</dbReference>
<dbReference type="EMBL" id="KV454408">
    <property type="protein sequence ID" value="ODQ66816.1"/>
    <property type="molecule type" value="Genomic_DNA"/>
</dbReference>
<dbReference type="Pfam" id="PF09791">
    <property type="entry name" value="Oxidored-like"/>
    <property type="match status" value="1"/>
</dbReference>
<accession>A0A1E3PMZ8</accession>
<dbReference type="InterPro" id="IPR039251">
    <property type="entry name" value="OXLD1"/>
</dbReference>